<dbReference type="CDD" id="cd10170">
    <property type="entry name" value="ASKHA_NBD_HSP70"/>
    <property type="match status" value="1"/>
</dbReference>
<dbReference type="Gene3D" id="3.90.640.10">
    <property type="entry name" value="Actin, Chain A, domain 4"/>
    <property type="match status" value="1"/>
</dbReference>
<dbReference type="Proteomes" id="UP000325395">
    <property type="component" value="Unassembled WGS sequence"/>
</dbReference>
<dbReference type="Gene3D" id="3.30.420.40">
    <property type="match status" value="2"/>
</dbReference>
<gene>
    <name evidence="1" type="ORF">BDV36DRAFT_280729</name>
</gene>
<sequence>MHMVFQFSNAIWTDSAKNATKQCARRAFGQQAKIELIAEPQVAAVYTLSQAHTVKSVRPGDHYVICDAGGGTVDLITYRVKKIDPLELVESIPGAGEACGSIFLNRAFEAFLKDRLGRYYNGRRSEQLERCLEDMRRRFDVEIKQHFTGNRDARWNFWLPPELYGAQIDGTEENCRIITRRDVTHMFEPTIIRVLSIIRAQITTLFNRRGYRPRLAGIVMVSGFGQSSYLFKRVKDEFERLAEITQPPDAWASVTLGALSWGMSNQTVTARKLTRCYGQEVHLKYNPDCGYPSVRHPFTGERSHRAMQWFVVAGNEVSVDQPLESPLIPQKLTIILWAWSPSREGESLPKVCTRECYKVGNMTIDLEAPRRRAPSLFPRLDGRGCYQVLDSTMQLLLANEIIFQAVFQDTTGTADLEKAQMVSGEAVTQKASWNVSFAAPSVAPVSVPRDSSNRRSISAEWHLLCRALFPVTLLHSARGRGLYNVLWLTT</sequence>
<protein>
    <recommendedName>
        <fullName evidence="3">Actin-like ATPase domain-containing protein</fullName>
    </recommendedName>
</protein>
<organism evidence="1 2">
    <name type="scientific">Aspergillus pseudocaelatus</name>
    <dbReference type="NCBI Taxonomy" id="1825620"/>
    <lineage>
        <taxon>Eukaryota</taxon>
        <taxon>Fungi</taxon>
        <taxon>Dikarya</taxon>
        <taxon>Ascomycota</taxon>
        <taxon>Pezizomycotina</taxon>
        <taxon>Eurotiomycetes</taxon>
        <taxon>Eurotiomycetidae</taxon>
        <taxon>Eurotiales</taxon>
        <taxon>Aspergillaceae</taxon>
        <taxon>Aspergillus</taxon>
        <taxon>Aspergillus subgen. Circumdati</taxon>
    </lineage>
</organism>
<dbReference type="SUPFAM" id="SSF53067">
    <property type="entry name" value="Actin-like ATPase domain"/>
    <property type="match status" value="1"/>
</dbReference>
<dbReference type="PANTHER" id="PTHR14187:SF5">
    <property type="entry name" value="HEAT SHOCK 70 KDA PROTEIN 12A"/>
    <property type="match status" value="1"/>
</dbReference>
<evidence type="ECO:0000313" key="2">
    <source>
        <dbReference type="Proteomes" id="UP000325395"/>
    </source>
</evidence>
<evidence type="ECO:0000313" key="1">
    <source>
        <dbReference type="EMBL" id="KAE8421414.1"/>
    </source>
</evidence>
<evidence type="ECO:0008006" key="3">
    <source>
        <dbReference type="Google" id="ProtNLM"/>
    </source>
</evidence>
<dbReference type="PANTHER" id="PTHR14187">
    <property type="entry name" value="ALPHA KINASE/ELONGATION FACTOR 2 KINASE"/>
    <property type="match status" value="1"/>
</dbReference>
<name>A0ABQ6WWE3_9EURO</name>
<dbReference type="EMBL" id="ML735701">
    <property type="protein sequence ID" value="KAE8421414.1"/>
    <property type="molecule type" value="Genomic_DNA"/>
</dbReference>
<accession>A0ABQ6WWE3</accession>
<reference evidence="1 2" key="1">
    <citation type="submission" date="2019-04" db="EMBL/GenBank/DDBJ databases">
        <authorList>
            <consortium name="DOE Joint Genome Institute"/>
            <person name="Mondo S."/>
            <person name="Kjaerbolling I."/>
            <person name="Vesth T."/>
            <person name="Frisvad J.C."/>
            <person name="Nybo J.L."/>
            <person name="Theobald S."/>
            <person name="Kildgaard S."/>
            <person name="Isbrandt T."/>
            <person name="Kuo A."/>
            <person name="Sato A."/>
            <person name="Lyhne E.K."/>
            <person name="Kogle M.E."/>
            <person name="Wiebenga A."/>
            <person name="Kun R.S."/>
            <person name="Lubbers R.J."/>
            <person name="Makela M.R."/>
            <person name="Barry K."/>
            <person name="Chovatia M."/>
            <person name="Clum A."/>
            <person name="Daum C."/>
            <person name="Haridas S."/>
            <person name="He G."/>
            <person name="LaButti K."/>
            <person name="Lipzen A."/>
            <person name="Riley R."/>
            <person name="Salamov A."/>
            <person name="Simmons B.A."/>
            <person name="Magnuson J.K."/>
            <person name="Henrissat B."/>
            <person name="Mortensen U.H."/>
            <person name="Larsen T.O."/>
            <person name="Devries R.P."/>
            <person name="Grigoriev I.V."/>
            <person name="Machida M."/>
            <person name="Baker S.E."/>
            <person name="Andersen M.R."/>
            <person name="Cantor M.N."/>
            <person name="Hua S.X."/>
        </authorList>
    </citation>
    <scope>NUCLEOTIDE SEQUENCE [LARGE SCALE GENOMIC DNA]</scope>
    <source>
        <strain evidence="1 2">CBS 117616</strain>
    </source>
</reference>
<proteinExistence type="predicted"/>
<dbReference type="InterPro" id="IPR043129">
    <property type="entry name" value="ATPase_NBD"/>
</dbReference>
<keyword evidence="2" id="KW-1185">Reference proteome</keyword>